<dbReference type="Proteomes" id="UP000034164">
    <property type="component" value="Unassembled WGS sequence"/>
</dbReference>
<sequence>MRQNSQTANSCNRFGRQLLKHLPPGTSEYRFEGMQHMARMVDIHLNRISEDQDGSDNKEKTKPLAPGEFIFFFSVPAEILESQLAKYDIIAKSFSSYYKPQQILLLKMLSAPHERIGRKFEYMLLKAADQMGIENELITEGSTTVRGSQRDKEPDSQYRPSILPAGRSDVWPTVVVEVGNSESQRQLDSDAKWWLEDSNGDVQLVITMSINNGKEIVIRRWEAAARPTRTNRDRIICQIAQEVKMLRHPDQCPEILGNVPFVLPFEKVMLRLPSQPQEGDIIFPAERLRELATRVWGSK</sequence>
<accession>A0A0G2I9M0</accession>
<reference evidence="2" key="1">
    <citation type="journal article" date="2015" name="PLoS Genet.">
        <title>The dynamic genome and transcriptome of the human fungal pathogen Blastomyces and close relative Emmonsia.</title>
        <authorList>
            <person name="Munoz J.F."/>
            <person name="Gauthier G.M."/>
            <person name="Desjardins C.A."/>
            <person name="Gallo J.E."/>
            <person name="Holder J."/>
            <person name="Sullivan T.D."/>
            <person name="Marty A.J."/>
            <person name="Carmen J.C."/>
            <person name="Chen Z."/>
            <person name="Ding L."/>
            <person name="Gujja S."/>
            <person name="Magrini V."/>
            <person name="Misas E."/>
            <person name="Mitreva M."/>
            <person name="Priest M."/>
            <person name="Saif S."/>
            <person name="Whiston E.A."/>
            <person name="Young S."/>
            <person name="Zeng Q."/>
            <person name="Goldman W.E."/>
            <person name="Mardis E.R."/>
            <person name="Taylor J.W."/>
            <person name="McEwen J.G."/>
            <person name="Clay O.K."/>
            <person name="Klein B.S."/>
            <person name="Cuomo C.A."/>
        </authorList>
    </citation>
    <scope>NUCLEOTIDE SEQUENCE [LARGE SCALE GENOMIC DNA]</scope>
    <source>
        <strain evidence="2">UAMH 3008</strain>
    </source>
</reference>
<evidence type="ECO:0000313" key="1">
    <source>
        <dbReference type="EMBL" id="KKZ66930.1"/>
    </source>
</evidence>
<gene>
    <name evidence="1" type="ORF">EMCG_07426</name>
</gene>
<evidence type="ECO:0000313" key="2">
    <source>
        <dbReference type="Proteomes" id="UP000034164"/>
    </source>
</evidence>
<dbReference type="EMBL" id="LCZI01000377">
    <property type="protein sequence ID" value="KKZ66930.1"/>
    <property type="molecule type" value="Genomic_DNA"/>
</dbReference>
<organism evidence="1 2">
    <name type="scientific">[Emmonsia] crescens</name>
    <dbReference type="NCBI Taxonomy" id="73230"/>
    <lineage>
        <taxon>Eukaryota</taxon>
        <taxon>Fungi</taxon>
        <taxon>Dikarya</taxon>
        <taxon>Ascomycota</taxon>
        <taxon>Pezizomycotina</taxon>
        <taxon>Eurotiomycetes</taxon>
        <taxon>Eurotiomycetidae</taxon>
        <taxon>Onygenales</taxon>
        <taxon>Ajellomycetaceae</taxon>
        <taxon>Emergomyces</taxon>
    </lineage>
</organism>
<proteinExistence type="predicted"/>
<dbReference type="OrthoDB" id="4185394at2759"/>
<comment type="caution">
    <text evidence="1">The sequence shown here is derived from an EMBL/GenBank/DDBJ whole genome shotgun (WGS) entry which is preliminary data.</text>
</comment>
<dbReference type="AlphaFoldDB" id="A0A0G2I9M0"/>
<protein>
    <recommendedName>
        <fullName evidence="3">Restriction endonuclease domain-containing protein</fullName>
    </recommendedName>
</protein>
<dbReference type="VEuPathDB" id="FungiDB:EMCG_07426"/>
<evidence type="ECO:0008006" key="3">
    <source>
        <dbReference type="Google" id="ProtNLM"/>
    </source>
</evidence>
<name>A0A0G2I9M0_9EURO</name>